<evidence type="ECO:0000256" key="4">
    <source>
        <dbReference type="SAM" id="MobiDB-lite"/>
    </source>
</evidence>
<evidence type="ECO:0000256" key="1">
    <source>
        <dbReference type="ARBA" id="ARBA00022555"/>
    </source>
</evidence>
<proteinExistence type="predicted"/>
<feature type="domain" description="TRNA-binding" evidence="5">
    <location>
        <begin position="46"/>
        <end position="159"/>
    </location>
</feature>
<evidence type="ECO:0000256" key="3">
    <source>
        <dbReference type="PROSITE-ProRule" id="PRU00209"/>
    </source>
</evidence>
<dbReference type="PANTHER" id="PTHR11586">
    <property type="entry name" value="TRNA-AMINOACYLATION COFACTOR ARC1 FAMILY MEMBER"/>
    <property type="match status" value="1"/>
</dbReference>
<dbReference type="InterPro" id="IPR012340">
    <property type="entry name" value="NA-bd_OB-fold"/>
</dbReference>
<feature type="region of interest" description="Disordered" evidence="4">
    <location>
        <begin position="65"/>
        <end position="91"/>
    </location>
</feature>
<dbReference type="Gene3D" id="2.40.50.140">
    <property type="entry name" value="Nucleic acid-binding proteins"/>
    <property type="match status" value="1"/>
</dbReference>
<evidence type="ECO:0000256" key="2">
    <source>
        <dbReference type="ARBA" id="ARBA00022884"/>
    </source>
</evidence>
<dbReference type="Proteomes" id="UP000178121">
    <property type="component" value="Unassembled WGS sequence"/>
</dbReference>
<dbReference type="EMBL" id="MHRI01000019">
    <property type="protein sequence ID" value="OHA20897.1"/>
    <property type="molecule type" value="Genomic_DNA"/>
</dbReference>
<keyword evidence="2 3" id="KW-0694">RNA-binding</keyword>
<accession>A0A1G2MAH7</accession>
<evidence type="ECO:0000313" key="7">
    <source>
        <dbReference type="Proteomes" id="UP000178121"/>
    </source>
</evidence>
<dbReference type="PANTHER" id="PTHR11586:SF37">
    <property type="entry name" value="TRNA-BINDING DOMAIN-CONTAINING PROTEIN"/>
    <property type="match status" value="1"/>
</dbReference>
<dbReference type="InterPro" id="IPR051270">
    <property type="entry name" value="Tyrosine-tRNA_ligase_regulator"/>
</dbReference>
<evidence type="ECO:0000313" key="6">
    <source>
        <dbReference type="EMBL" id="OHA20897.1"/>
    </source>
</evidence>
<dbReference type="Pfam" id="PF01588">
    <property type="entry name" value="tRNA_bind"/>
    <property type="match status" value="1"/>
</dbReference>
<dbReference type="PROSITE" id="PS50886">
    <property type="entry name" value="TRBD"/>
    <property type="match status" value="1"/>
</dbReference>
<name>A0A1G2MAH7_9BACT</name>
<sequence length="159" mass="17128">MGKILSAEKVQETDKLLKLMVDFGVKQNPSTPPKAVPRTEAVHLSHSKMNAQGLAKLQVFASHPFAKGEADTPLTPPSKEGGEQTSPEGDVRQIISGIAEHFPQPVTLVGKKCMFVTNLEPRTIRGLESNGMLLAVSTEDGKFSLLEPNDSIPEGTRAK</sequence>
<evidence type="ECO:0000259" key="5">
    <source>
        <dbReference type="PROSITE" id="PS50886"/>
    </source>
</evidence>
<organism evidence="6 7">
    <name type="scientific">Candidatus Taylorbacteria bacterium RIFCSPHIGHO2_01_FULL_51_15</name>
    <dbReference type="NCBI Taxonomy" id="1802304"/>
    <lineage>
        <taxon>Bacteria</taxon>
        <taxon>Candidatus Tayloriibacteriota</taxon>
    </lineage>
</organism>
<dbReference type="AlphaFoldDB" id="A0A1G2MAH7"/>
<protein>
    <recommendedName>
        <fullName evidence="5">tRNA-binding domain-containing protein</fullName>
    </recommendedName>
</protein>
<dbReference type="SUPFAM" id="SSF50249">
    <property type="entry name" value="Nucleic acid-binding proteins"/>
    <property type="match status" value="1"/>
</dbReference>
<reference evidence="6 7" key="1">
    <citation type="journal article" date="2016" name="Nat. Commun.">
        <title>Thousands of microbial genomes shed light on interconnected biogeochemical processes in an aquifer system.</title>
        <authorList>
            <person name="Anantharaman K."/>
            <person name="Brown C.T."/>
            <person name="Hug L.A."/>
            <person name="Sharon I."/>
            <person name="Castelle C.J."/>
            <person name="Probst A.J."/>
            <person name="Thomas B.C."/>
            <person name="Singh A."/>
            <person name="Wilkins M.J."/>
            <person name="Karaoz U."/>
            <person name="Brodie E.L."/>
            <person name="Williams K.H."/>
            <person name="Hubbard S.S."/>
            <person name="Banfield J.F."/>
        </authorList>
    </citation>
    <scope>NUCLEOTIDE SEQUENCE [LARGE SCALE GENOMIC DNA]</scope>
</reference>
<comment type="caution">
    <text evidence="6">The sequence shown here is derived from an EMBL/GenBank/DDBJ whole genome shotgun (WGS) entry which is preliminary data.</text>
</comment>
<dbReference type="InterPro" id="IPR002547">
    <property type="entry name" value="tRNA-bd_dom"/>
</dbReference>
<dbReference type="GO" id="GO:0000049">
    <property type="term" value="F:tRNA binding"/>
    <property type="evidence" value="ECO:0007669"/>
    <property type="project" value="UniProtKB-UniRule"/>
</dbReference>
<keyword evidence="1 3" id="KW-0820">tRNA-binding</keyword>
<gene>
    <name evidence="6" type="ORF">A2849_01965</name>
</gene>